<dbReference type="Gene3D" id="1.20.1640.10">
    <property type="entry name" value="Multidrug efflux transporter AcrB transmembrane domain"/>
    <property type="match status" value="2"/>
</dbReference>
<keyword evidence="2" id="KW-1003">Cell membrane</keyword>
<feature type="transmembrane region" description="Helical" evidence="7">
    <location>
        <begin position="148"/>
        <end position="167"/>
    </location>
</feature>
<dbReference type="PROSITE" id="PS50156">
    <property type="entry name" value="SSD"/>
    <property type="match status" value="1"/>
</dbReference>
<accession>A0ABM6RUQ2</accession>
<proteinExistence type="predicted"/>
<evidence type="ECO:0000256" key="5">
    <source>
        <dbReference type="ARBA" id="ARBA00023136"/>
    </source>
</evidence>
<feature type="transmembrane region" description="Helical" evidence="7">
    <location>
        <begin position="550"/>
        <end position="576"/>
    </location>
</feature>
<feature type="transmembrane region" description="Helical" evidence="7">
    <location>
        <begin position="174"/>
        <end position="194"/>
    </location>
</feature>
<reference evidence="9 10" key="1">
    <citation type="journal article" date="2019" name="Sci. Rep.">
        <title>Sulfobacillus thermotolerans: new insights into resistance and metabolic capacities of acidophilic chemolithotrophs.</title>
        <authorList>
            <person name="Panyushkina A.E."/>
            <person name="Babenko V.V."/>
            <person name="Nikitina A.S."/>
            <person name="Selezneva O.V."/>
            <person name="Tsaplina I.A."/>
            <person name="Letarova M.A."/>
            <person name="Kostryukova E.S."/>
            <person name="Letarov A.V."/>
        </authorList>
    </citation>
    <scope>NUCLEOTIDE SEQUENCE [LARGE SCALE GENOMIC DNA]</scope>
    <source>
        <strain evidence="9 10">Kr1</strain>
    </source>
</reference>
<feature type="transmembrane region" description="Helical" evidence="7">
    <location>
        <begin position="280"/>
        <end position="304"/>
    </location>
</feature>
<dbReference type="InterPro" id="IPR050545">
    <property type="entry name" value="Mycobact_MmpL"/>
</dbReference>
<evidence type="ECO:0000259" key="8">
    <source>
        <dbReference type="PROSITE" id="PS50156"/>
    </source>
</evidence>
<feature type="transmembrane region" description="Helical" evidence="7">
    <location>
        <begin position="332"/>
        <end position="350"/>
    </location>
</feature>
<dbReference type="SUPFAM" id="SSF82866">
    <property type="entry name" value="Multidrug efflux transporter AcrB transmembrane domain"/>
    <property type="match status" value="2"/>
</dbReference>
<keyword evidence="4 7" id="KW-1133">Transmembrane helix</keyword>
<comment type="subcellular location">
    <subcellularLocation>
        <location evidence="1">Cell membrane</location>
        <topology evidence="1">Multi-pass membrane protein</topology>
    </subcellularLocation>
</comment>
<feature type="transmembrane region" description="Helical" evidence="7">
    <location>
        <begin position="588"/>
        <end position="608"/>
    </location>
</feature>
<dbReference type="PANTHER" id="PTHR33406:SF13">
    <property type="entry name" value="MEMBRANE PROTEIN YDFJ"/>
    <property type="match status" value="1"/>
</dbReference>
<keyword evidence="5 7" id="KW-0472">Membrane</keyword>
<feature type="transmembrane region" description="Helical" evidence="7">
    <location>
        <begin position="252"/>
        <end position="274"/>
    </location>
</feature>
<dbReference type="InterPro" id="IPR004869">
    <property type="entry name" value="MMPL_dom"/>
</dbReference>
<dbReference type="Pfam" id="PF03176">
    <property type="entry name" value="MMPL"/>
    <property type="match status" value="2"/>
</dbReference>
<protein>
    <recommendedName>
        <fullName evidence="8">SSD domain-containing protein</fullName>
    </recommendedName>
</protein>
<name>A0ABM6RUQ2_9FIRM</name>
<sequence length="723" mass="77249">MHAGWTRFTVRSRWLVIMVWVLLIVATIPLAMQVTRHLTANGFDNPRSEARWATDQLSRLNLPPAPDPLLIQGLSQGRVIAIAQDAHIGRQTLHPLHGGGVLYVPSPQTSVSTSRHFERLITAHHGQWQDVTQGSVGKTVAHDSAKTLALSGVLAIPFLAVLLFAVFGSVAAIALPLIIAVAGSEIALSVITLVETHIQLSVFLTDIVSFLALGVGIDYALFISTRFRQALDRGHGVEEAVVESMRHAGRSVLYSGIAVALAVATLLLGGNAYWQGLALGGAVAIASVLLATHSLLPAVMAVMGKHLRWGGLKRVPNWGFWRFVGRLSVDKPWWGLILSVLLLVPLALLGPRMQMRTPANLASMLPLNSPIRQAVILEQKIQGPGSIAPLGVVMRFATPLSQAQTWSAVNDVTAHLQNLSGVKKVSSPRDLGVPPGGLAAMVGHKLPEPAALKTALSNFINPHAIPRTVVVYVVATTGPDNPATAHLAARIDHQLPRWLPRGTRAAVGGQVPILRSFNTLTAHRLPWIIGAALIVALIVLSIATGSIMQAVLGVVFDALVALATAGLLVLVVQHGLWGFQAQPLDSSITPLIFVLLFGLSMDYEVILLHRIQEPLRTGAPVSRAVYSGVSTTGSMITGAGMIMVVVFLSLMVSPLQVMKTLALGLSFAVLVDTWIVRSLLVPSTIVLLGRASYWPWRIPSSDPAQQVASESDGWAREDARDPS</sequence>
<evidence type="ECO:0000256" key="7">
    <source>
        <dbReference type="SAM" id="Phobius"/>
    </source>
</evidence>
<feature type="compositionally biased region" description="Basic and acidic residues" evidence="6">
    <location>
        <begin position="713"/>
        <end position="723"/>
    </location>
</feature>
<evidence type="ECO:0000256" key="4">
    <source>
        <dbReference type="ARBA" id="ARBA00022989"/>
    </source>
</evidence>
<feature type="domain" description="SSD" evidence="8">
    <location>
        <begin position="177"/>
        <end position="302"/>
    </location>
</feature>
<dbReference type="EMBL" id="CP019454">
    <property type="protein sequence ID" value="AUW95221.1"/>
    <property type="molecule type" value="Genomic_DNA"/>
</dbReference>
<organism evidence="9 10">
    <name type="scientific">Sulfobacillus thermotolerans</name>
    <dbReference type="NCBI Taxonomy" id="338644"/>
    <lineage>
        <taxon>Bacteria</taxon>
        <taxon>Bacillati</taxon>
        <taxon>Bacillota</taxon>
        <taxon>Clostridia</taxon>
        <taxon>Eubacteriales</taxon>
        <taxon>Clostridiales Family XVII. Incertae Sedis</taxon>
        <taxon>Sulfobacillus</taxon>
    </lineage>
</organism>
<feature type="region of interest" description="Disordered" evidence="6">
    <location>
        <begin position="701"/>
        <end position="723"/>
    </location>
</feature>
<keyword evidence="3 7" id="KW-0812">Transmembrane</keyword>
<evidence type="ECO:0000313" key="10">
    <source>
        <dbReference type="Proteomes" id="UP000325292"/>
    </source>
</evidence>
<feature type="transmembrane region" description="Helical" evidence="7">
    <location>
        <begin position="200"/>
        <end position="223"/>
    </location>
</feature>
<feature type="transmembrane region" description="Helical" evidence="7">
    <location>
        <begin position="12"/>
        <end position="32"/>
    </location>
</feature>
<keyword evidence="10" id="KW-1185">Reference proteome</keyword>
<evidence type="ECO:0000256" key="3">
    <source>
        <dbReference type="ARBA" id="ARBA00022692"/>
    </source>
</evidence>
<evidence type="ECO:0000313" key="9">
    <source>
        <dbReference type="EMBL" id="AUW95221.1"/>
    </source>
</evidence>
<dbReference type="InterPro" id="IPR000731">
    <property type="entry name" value="SSD"/>
</dbReference>
<evidence type="ECO:0000256" key="2">
    <source>
        <dbReference type="ARBA" id="ARBA00022475"/>
    </source>
</evidence>
<dbReference type="PANTHER" id="PTHR33406">
    <property type="entry name" value="MEMBRANE PROTEIN MJ1562-RELATED"/>
    <property type="match status" value="1"/>
</dbReference>
<dbReference type="Proteomes" id="UP000325292">
    <property type="component" value="Chromosome"/>
</dbReference>
<feature type="transmembrane region" description="Helical" evidence="7">
    <location>
        <begin position="525"/>
        <end position="543"/>
    </location>
</feature>
<evidence type="ECO:0000256" key="6">
    <source>
        <dbReference type="SAM" id="MobiDB-lite"/>
    </source>
</evidence>
<evidence type="ECO:0000256" key="1">
    <source>
        <dbReference type="ARBA" id="ARBA00004651"/>
    </source>
</evidence>
<feature type="transmembrane region" description="Helical" evidence="7">
    <location>
        <begin position="629"/>
        <end position="652"/>
    </location>
</feature>
<gene>
    <name evidence="9" type="ORF">BXT84_15680</name>
</gene>